<proteinExistence type="predicted"/>
<keyword evidence="3" id="KW-0255">Endonuclease</keyword>
<keyword evidence="4" id="KW-1185">Reference proteome</keyword>
<feature type="domain" description="ScoMcrA-like N-terminal head" evidence="2">
    <location>
        <begin position="9"/>
        <end position="89"/>
    </location>
</feature>
<dbReference type="EMBL" id="JBHEZX010000001">
    <property type="protein sequence ID" value="MFC1408301.1"/>
    <property type="molecule type" value="Genomic_DNA"/>
</dbReference>
<comment type="caution">
    <text evidence="3">The sequence shown here is derived from an EMBL/GenBank/DDBJ whole genome shotgun (WGS) entry which is preliminary data.</text>
</comment>
<sequence length="390" mass="43729">MSSPALTDADAVRQVVNEYKKQGRQAFLARYNFQPAKRFLLQHEGRLYDAKAIVNAAYQAQHGQPAPHIISGGRAHSNALLEKLGFTVVDRRPTTVEGELAWRLALWAHLEATQDLAAVPPQALREFDAYGGQQGIWVDSARTSLIGLGQIAVSFLHTGADYPDDMTDDAALYHYPTTRRLGERDQAEINATKTAANLKLPIFVISKPTPRSAVRGVQLAWVEGWEDQSKLFLVTYNQAAPERIIQDDRSDESAFVLSGNRSHQSRRNVRVRPGQPRFKLEVFQRYGPRCVLSGIAVPEMIEAAHLRPVADEGSDDPRNGLPLNGALHRAFDAHLFAIEPESLEVVTRPQGPSLEELHITVSNLKDLPRKPHHDALEWRYQEWRRRTGLN</sequence>
<organism evidence="3 4">
    <name type="scientific">Streptacidiphilus alkalitolerans</name>
    <dbReference type="NCBI Taxonomy" id="3342712"/>
    <lineage>
        <taxon>Bacteria</taxon>
        <taxon>Bacillati</taxon>
        <taxon>Actinomycetota</taxon>
        <taxon>Actinomycetes</taxon>
        <taxon>Kitasatosporales</taxon>
        <taxon>Streptomycetaceae</taxon>
        <taxon>Streptacidiphilus</taxon>
    </lineage>
</organism>
<evidence type="ECO:0000313" key="3">
    <source>
        <dbReference type="EMBL" id="MFC1408301.1"/>
    </source>
</evidence>
<name>A0ABV6V3K2_9ACTN</name>
<accession>A0ABV6V3K2</accession>
<keyword evidence="3" id="KW-0378">Hydrolase</keyword>
<reference evidence="3 4" key="1">
    <citation type="submission" date="2024-09" db="EMBL/GenBank/DDBJ databases">
        <authorList>
            <person name="Lee S.D."/>
        </authorList>
    </citation>
    <scope>NUCLEOTIDE SEQUENCE [LARGE SCALE GENOMIC DNA]</scope>
    <source>
        <strain evidence="3 4">N1-1</strain>
    </source>
</reference>
<protein>
    <submittedName>
        <fullName evidence="3">HNH endonuclease</fullName>
    </submittedName>
</protein>
<feature type="domain" description="HNH nuclease" evidence="1">
    <location>
        <begin position="290"/>
        <end position="339"/>
    </location>
</feature>
<dbReference type="Pfam" id="PF13391">
    <property type="entry name" value="HNH_2"/>
    <property type="match status" value="1"/>
</dbReference>
<evidence type="ECO:0000259" key="1">
    <source>
        <dbReference type="Pfam" id="PF13391"/>
    </source>
</evidence>
<evidence type="ECO:0000313" key="4">
    <source>
        <dbReference type="Proteomes" id="UP001592582"/>
    </source>
</evidence>
<dbReference type="RefSeq" id="WP_380502001.1">
    <property type="nucleotide sequence ID" value="NZ_JBHEZX010000001.1"/>
</dbReference>
<dbReference type="GO" id="GO:0004519">
    <property type="term" value="F:endonuclease activity"/>
    <property type="evidence" value="ECO:0007669"/>
    <property type="project" value="UniProtKB-KW"/>
</dbReference>
<dbReference type="InterPro" id="IPR003615">
    <property type="entry name" value="HNH_nuc"/>
</dbReference>
<gene>
    <name evidence="3" type="ORF">ACEZDG_03285</name>
</gene>
<dbReference type="InterPro" id="IPR058807">
    <property type="entry name" value="ScoMcrA_N"/>
</dbReference>
<dbReference type="Proteomes" id="UP001592582">
    <property type="component" value="Unassembled WGS sequence"/>
</dbReference>
<dbReference type="Pfam" id="PF26345">
    <property type="entry name" value="ScoMcrA_N"/>
    <property type="match status" value="1"/>
</dbReference>
<keyword evidence="3" id="KW-0540">Nuclease</keyword>
<evidence type="ECO:0000259" key="2">
    <source>
        <dbReference type="Pfam" id="PF26345"/>
    </source>
</evidence>